<feature type="compositionally biased region" description="Basic and acidic residues" evidence="13">
    <location>
        <begin position="585"/>
        <end position="600"/>
    </location>
</feature>
<dbReference type="CDD" id="cd05476">
    <property type="entry name" value="pepsin_A_like_plant"/>
    <property type="match status" value="1"/>
</dbReference>
<protein>
    <recommendedName>
        <fullName evidence="15">Peptidase A1 domain-containing protein</fullName>
    </recommendedName>
</protein>
<dbReference type="Pfam" id="PF01918">
    <property type="entry name" value="Alba"/>
    <property type="match status" value="1"/>
</dbReference>
<evidence type="ECO:0000313" key="17">
    <source>
        <dbReference type="Proteomes" id="UP000026961"/>
    </source>
</evidence>
<feature type="chain" id="PRO_5002354487" description="Peptidase A1 domain-containing protein" evidence="14">
    <location>
        <begin position="26"/>
        <end position="953"/>
    </location>
</feature>
<comment type="subcellular location">
    <subcellularLocation>
        <location evidence="1">Cell membrane</location>
        <topology evidence="1">Lipid-anchor</topology>
    </subcellularLocation>
</comment>
<dbReference type="STRING" id="40148.A0A0E0B5Y2"/>
<evidence type="ECO:0000256" key="10">
    <source>
        <dbReference type="ARBA" id="ARBA00023288"/>
    </source>
</evidence>
<dbReference type="InterPro" id="IPR002775">
    <property type="entry name" value="DNA/RNA-bd_Alba-like"/>
</dbReference>
<evidence type="ECO:0000259" key="15">
    <source>
        <dbReference type="PROSITE" id="PS51767"/>
    </source>
</evidence>
<feature type="compositionally biased region" description="Pro residues" evidence="13">
    <location>
        <begin position="453"/>
        <end position="464"/>
    </location>
</feature>
<sequence>MVGGGGGVVVVRAVLLLAAVAAAEALSLDVHHRYSAAVRRWAAAAAPPHGTAEYYAALAGHDGLRRRSLGVGGGGGGAEFAFADGNDTYRLNDFGFLHYAVVALGTPNVTFLVALDTGSDLFWVPCDCLKCAPLQSPNYGSLKFDVYSPAQSTTSRKVPCSSNLCDLQNACRSKSNSCPYSIQYLSDNTSSSGVLVEDVLYLTSDSAQSKIVTAPIMFGCGQVQTGSFLGSAAPNGLLGLGMDSKSVPSLLASKGLAANSFSMCFGDDGHGRINFGDTGSSDQKETPLNVYKQNPYYNITITGITVGSKSISTEFSAIVDSGTSFTALSDPMYTQITSSFDAQIRSSRNMLDSSMPFEFCYSVSANGIVHPNVSLTAKGGSIFPVNDPIITITDNAFNPVGYCLAIMKSEGVNLIGENFMSGLKVVFDRERMVLGWKNFNCYNFDESSRLPVNPSPSAVPPKPGLGPSSYTPEAAKGALPNGTQVNVMPSASSPLQPQSVFAAIVLLFLIVLLKFWSNCSPNTHTSRPITHSAQATQAHRPTNCVPYALPRPILAVHPDTASGDPAVERATSSSSGGSFVTPHAKTLDARDRVPRAEPRRRPYKALLLSSSPAGFPPPPPPPPPQHRRRASPPPLERKVTAPPLTVSPPPHAPLFASSPDLSWVGRHCGVQLRRGGMDRYQRVEKPREEAPIKENEIRITTQGRMRNYITYATTLLQDKGSDEVVFKAMGRAINKTVMIAELIKRRIVGLHQNTTTGSTDITDMWEPLEEGLLPLETTRHVSMITITLSKKELDTSSIGYQSPLPADKMLPHLLAEGEAVVVEVVEGEEAEAHVEMVTWTMLMVDGRMTMLLLHMRATGTPVEEGVVLGAVAGEVAAMERNLNISKMEDTMMRHQFTRRPEAVVVVEAVGEARSEVEDAVATSMALCMLLQLAPKLAAAIPKLFRDSGANAKT</sequence>
<keyword evidence="8" id="KW-0472">Membrane</keyword>
<evidence type="ECO:0000256" key="9">
    <source>
        <dbReference type="ARBA" id="ARBA00023180"/>
    </source>
</evidence>
<dbReference type="GO" id="GO:0005886">
    <property type="term" value="C:plasma membrane"/>
    <property type="evidence" value="ECO:0007669"/>
    <property type="project" value="UniProtKB-SubCell"/>
</dbReference>
<dbReference type="Pfam" id="PF14543">
    <property type="entry name" value="TAXi_N"/>
    <property type="match status" value="1"/>
</dbReference>
<dbReference type="PANTHER" id="PTHR13683:SF232">
    <property type="entry name" value="OS09G0542100 PROTEIN"/>
    <property type="match status" value="1"/>
</dbReference>
<dbReference type="Pfam" id="PF14541">
    <property type="entry name" value="TAXi_C"/>
    <property type="match status" value="1"/>
</dbReference>
<organism evidence="16">
    <name type="scientific">Oryza glumipatula</name>
    <dbReference type="NCBI Taxonomy" id="40148"/>
    <lineage>
        <taxon>Eukaryota</taxon>
        <taxon>Viridiplantae</taxon>
        <taxon>Streptophyta</taxon>
        <taxon>Embryophyta</taxon>
        <taxon>Tracheophyta</taxon>
        <taxon>Spermatophyta</taxon>
        <taxon>Magnoliopsida</taxon>
        <taxon>Liliopsida</taxon>
        <taxon>Poales</taxon>
        <taxon>Poaceae</taxon>
        <taxon>BOP clade</taxon>
        <taxon>Oryzoideae</taxon>
        <taxon>Oryzeae</taxon>
        <taxon>Oryzinae</taxon>
        <taxon>Oryza</taxon>
    </lineage>
</organism>
<evidence type="ECO:0000256" key="14">
    <source>
        <dbReference type="SAM" id="SignalP"/>
    </source>
</evidence>
<dbReference type="FunFam" id="2.40.70.10:FF:000012">
    <property type="entry name" value="Aspartyl protease family protein 1"/>
    <property type="match status" value="1"/>
</dbReference>
<name>A0A0E0B5Y2_9ORYZ</name>
<dbReference type="InterPro" id="IPR034161">
    <property type="entry name" value="Pepsin-like_plant"/>
</dbReference>
<feature type="domain" description="Peptidase A1" evidence="15">
    <location>
        <begin position="98"/>
        <end position="437"/>
    </location>
</feature>
<evidence type="ECO:0000256" key="5">
    <source>
        <dbReference type="ARBA" id="ARBA00022729"/>
    </source>
</evidence>
<dbReference type="SUPFAM" id="SSF50630">
    <property type="entry name" value="Acid proteases"/>
    <property type="match status" value="1"/>
</dbReference>
<dbReference type="InterPro" id="IPR032861">
    <property type="entry name" value="TAXi_N"/>
</dbReference>
<dbReference type="Proteomes" id="UP000026961">
    <property type="component" value="Chromosome 9"/>
</dbReference>
<proteinExistence type="inferred from homology"/>
<evidence type="ECO:0000313" key="16">
    <source>
        <dbReference type="EnsemblPlants" id="OGLUM09G18760.3"/>
    </source>
</evidence>
<reference evidence="16" key="1">
    <citation type="submission" date="2015-04" db="UniProtKB">
        <authorList>
            <consortium name="EnsemblPlants"/>
        </authorList>
    </citation>
    <scope>IDENTIFICATION</scope>
</reference>
<feature type="active site" evidence="11">
    <location>
        <position position="116"/>
    </location>
</feature>
<keyword evidence="17" id="KW-1185">Reference proteome</keyword>
<accession>A0A0E0B5Y2</accession>
<dbReference type="eggNOG" id="KOG1339">
    <property type="taxonomic scope" value="Eukaryota"/>
</dbReference>
<comment type="similarity">
    <text evidence="2 12">Belongs to the peptidase A1 family.</text>
</comment>
<dbReference type="InterPro" id="IPR033121">
    <property type="entry name" value="PEPTIDASE_A1"/>
</dbReference>
<evidence type="ECO:0000256" key="12">
    <source>
        <dbReference type="RuleBase" id="RU000454"/>
    </source>
</evidence>
<dbReference type="Gene3D" id="3.30.110.20">
    <property type="entry name" value="Alba-like domain"/>
    <property type="match status" value="1"/>
</dbReference>
<evidence type="ECO:0000256" key="8">
    <source>
        <dbReference type="ARBA" id="ARBA00023136"/>
    </source>
</evidence>
<evidence type="ECO:0000256" key="3">
    <source>
        <dbReference type="ARBA" id="ARBA00022475"/>
    </source>
</evidence>
<keyword evidence="7 12" id="KW-0378">Hydrolase</keyword>
<evidence type="ECO:0000256" key="1">
    <source>
        <dbReference type="ARBA" id="ARBA00004193"/>
    </source>
</evidence>
<keyword evidence="5 14" id="KW-0732">Signal</keyword>
<dbReference type="FunFam" id="3.30.110.20:FF:000003">
    <property type="entry name" value="DNA/RNA-binding protein Alba 1"/>
    <property type="match status" value="1"/>
</dbReference>
<dbReference type="InterPro" id="IPR001461">
    <property type="entry name" value="Aspartic_peptidase_A1"/>
</dbReference>
<feature type="active site" evidence="11">
    <location>
        <position position="320"/>
    </location>
</feature>
<keyword evidence="4 12" id="KW-0645">Protease</keyword>
<dbReference type="InterPro" id="IPR036882">
    <property type="entry name" value="Alba-like_dom_sf"/>
</dbReference>
<dbReference type="PROSITE" id="PS00141">
    <property type="entry name" value="ASP_PROTEASE"/>
    <property type="match status" value="2"/>
</dbReference>
<evidence type="ECO:0000256" key="11">
    <source>
        <dbReference type="PIRSR" id="PIRSR601461-1"/>
    </source>
</evidence>
<dbReference type="GO" id="GO:0004190">
    <property type="term" value="F:aspartic-type endopeptidase activity"/>
    <property type="evidence" value="ECO:0007669"/>
    <property type="project" value="UniProtKB-KW"/>
</dbReference>
<dbReference type="InterPro" id="IPR001969">
    <property type="entry name" value="Aspartic_peptidase_AS"/>
</dbReference>
<dbReference type="AlphaFoldDB" id="A0A0E0B5Y2"/>
<feature type="signal peptide" evidence="14">
    <location>
        <begin position="1"/>
        <end position="25"/>
    </location>
</feature>
<evidence type="ECO:0000256" key="4">
    <source>
        <dbReference type="ARBA" id="ARBA00022670"/>
    </source>
</evidence>
<reference evidence="16" key="2">
    <citation type="submission" date="2018-05" db="EMBL/GenBank/DDBJ databases">
        <title>OgluRS3 (Oryza glumaepatula Reference Sequence Version 3).</title>
        <authorList>
            <person name="Zhang J."/>
            <person name="Kudrna D."/>
            <person name="Lee S."/>
            <person name="Talag J."/>
            <person name="Welchert J."/>
            <person name="Wing R.A."/>
        </authorList>
    </citation>
    <scope>NUCLEOTIDE SEQUENCE [LARGE SCALE GENOMIC DNA]</scope>
</reference>
<evidence type="ECO:0000256" key="6">
    <source>
        <dbReference type="ARBA" id="ARBA00022750"/>
    </source>
</evidence>
<keyword evidence="9" id="KW-0325">Glycoprotein</keyword>
<dbReference type="InterPro" id="IPR021109">
    <property type="entry name" value="Peptidase_aspartic_dom_sf"/>
</dbReference>
<feature type="region of interest" description="Disordered" evidence="13">
    <location>
        <begin position="452"/>
        <end position="472"/>
    </location>
</feature>
<dbReference type="GO" id="GO:0003676">
    <property type="term" value="F:nucleic acid binding"/>
    <property type="evidence" value="ECO:0007669"/>
    <property type="project" value="InterPro"/>
</dbReference>
<feature type="compositionally biased region" description="Pro residues" evidence="13">
    <location>
        <begin position="614"/>
        <end position="624"/>
    </location>
</feature>
<dbReference type="GO" id="GO:0006508">
    <property type="term" value="P:proteolysis"/>
    <property type="evidence" value="ECO:0007669"/>
    <property type="project" value="UniProtKB-KW"/>
</dbReference>
<dbReference type="SUPFAM" id="SSF82704">
    <property type="entry name" value="AlbA-like"/>
    <property type="match status" value="1"/>
</dbReference>
<dbReference type="PANTHER" id="PTHR13683">
    <property type="entry name" value="ASPARTYL PROTEASES"/>
    <property type="match status" value="1"/>
</dbReference>
<keyword evidence="6 12" id="KW-0064">Aspartyl protease</keyword>
<keyword evidence="10" id="KW-0449">Lipoprotein</keyword>
<dbReference type="PROSITE" id="PS51767">
    <property type="entry name" value="PEPTIDASE_A1"/>
    <property type="match status" value="1"/>
</dbReference>
<dbReference type="PRINTS" id="PR00792">
    <property type="entry name" value="PEPSIN"/>
</dbReference>
<evidence type="ECO:0000256" key="7">
    <source>
        <dbReference type="ARBA" id="ARBA00022801"/>
    </source>
</evidence>
<evidence type="ECO:0000256" key="2">
    <source>
        <dbReference type="ARBA" id="ARBA00007447"/>
    </source>
</evidence>
<dbReference type="Gene3D" id="2.40.70.10">
    <property type="entry name" value="Acid Proteases"/>
    <property type="match status" value="2"/>
</dbReference>
<dbReference type="EnsemblPlants" id="OGLUM09G18760.3">
    <property type="protein sequence ID" value="OGLUM09G18760.3"/>
    <property type="gene ID" value="OGLUM09G18760"/>
</dbReference>
<dbReference type="eggNOG" id="KOG2567">
    <property type="taxonomic scope" value="Eukaryota"/>
</dbReference>
<keyword evidence="3" id="KW-1003">Cell membrane</keyword>
<dbReference type="Gramene" id="OGLUM09G18760.3">
    <property type="protein sequence ID" value="OGLUM09G18760.3"/>
    <property type="gene ID" value="OGLUM09G18760"/>
</dbReference>
<dbReference type="FunFam" id="2.40.70.10:FF:000014">
    <property type="entry name" value="Aspartyl protease family protein 1"/>
    <property type="match status" value="1"/>
</dbReference>
<evidence type="ECO:0000256" key="13">
    <source>
        <dbReference type="SAM" id="MobiDB-lite"/>
    </source>
</evidence>
<feature type="region of interest" description="Disordered" evidence="13">
    <location>
        <begin position="555"/>
        <end position="648"/>
    </location>
</feature>
<dbReference type="InterPro" id="IPR032799">
    <property type="entry name" value="TAXi_C"/>
</dbReference>